<dbReference type="GO" id="GO:0005886">
    <property type="term" value="C:plasma membrane"/>
    <property type="evidence" value="ECO:0007669"/>
    <property type="project" value="UniProtKB-SubCell"/>
</dbReference>
<keyword evidence="3 9" id="KW-0997">Cell inner membrane</keyword>
<evidence type="ECO:0000313" key="10">
    <source>
        <dbReference type="EMBL" id="MCM2680454.1"/>
    </source>
</evidence>
<name>A0AA42B836_9GAMM</name>
<dbReference type="PANTHER" id="PTHR30335:SF0">
    <property type="entry name" value="ION-TRANSLOCATING OXIDOREDUCTASE COMPLEX SUBUNIT A"/>
    <property type="match status" value="1"/>
</dbReference>
<organism evidence="10 11">
    <name type="scientific">Echinimonas agarilytica</name>
    <dbReference type="NCBI Taxonomy" id="1215918"/>
    <lineage>
        <taxon>Bacteria</taxon>
        <taxon>Pseudomonadati</taxon>
        <taxon>Pseudomonadota</taxon>
        <taxon>Gammaproteobacteria</taxon>
        <taxon>Alteromonadales</taxon>
        <taxon>Echinimonadaceae</taxon>
        <taxon>Echinimonas</taxon>
    </lineage>
</organism>
<accession>A0AA42B836</accession>
<keyword evidence="5 9" id="KW-1278">Translocase</keyword>
<feature type="transmembrane region" description="Helical" evidence="9">
    <location>
        <begin position="71"/>
        <end position="92"/>
    </location>
</feature>
<evidence type="ECO:0000313" key="11">
    <source>
        <dbReference type="Proteomes" id="UP001165393"/>
    </source>
</evidence>
<keyword evidence="8 9" id="KW-0472">Membrane</keyword>
<dbReference type="PIRSF" id="PIRSF006102">
    <property type="entry name" value="NQR_DE"/>
    <property type="match status" value="1"/>
</dbReference>
<sequence length="192" mass="20536">MSEHLLIIIGTAVVNNVVLAKFLGLCPFMGVSGKVDSAVGMGLATTFVLVIACIAAWLIERAILIPFNLQTLRILSFILVIAAVVQFTELFIQKMSPSLYQTLGIFLPLITTNCAVLGVALLVVQEQMSFSQSIFYAFGSALGFSLVIVLFAGMRQRLKLANVPSAWQGSPIAFVTAGLLSMAFMGFAGLVK</sequence>
<evidence type="ECO:0000256" key="1">
    <source>
        <dbReference type="ARBA" id="ARBA00004127"/>
    </source>
</evidence>
<evidence type="ECO:0000256" key="7">
    <source>
        <dbReference type="ARBA" id="ARBA00022989"/>
    </source>
</evidence>
<keyword evidence="7 9" id="KW-1133">Transmembrane helix</keyword>
<reference evidence="10 11" key="1">
    <citation type="journal article" date="2013" name="Antonie Van Leeuwenhoek">
        <title>Echinimonas agarilytica gen. nov., sp. nov., a new gammaproteobacterium isolated from the sea urchin Strongylocentrotus intermedius.</title>
        <authorList>
            <person name="Nedashkovskaya O.I."/>
            <person name="Stenkova A.M."/>
            <person name="Zhukova N.V."/>
            <person name="Van Trappen S."/>
            <person name="Lee J.S."/>
            <person name="Kim S.B."/>
        </authorList>
    </citation>
    <scope>NUCLEOTIDE SEQUENCE [LARGE SCALE GENOMIC DNA]</scope>
    <source>
        <strain evidence="10 11">KMM 6351</strain>
    </source>
</reference>
<dbReference type="EC" id="7.-.-.-" evidence="9"/>
<evidence type="ECO:0000256" key="9">
    <source>
        <dbReference type="HAMAP-Rule" id="MF_00459"/>
    </source>
</evidence>
<keyword evidence="2 9" id="KW-0813">Transport</keyword>
<dbReference type="EMBL" id="JAMQGP010000006">
    <property type="protein sequence ID" value="MCM2680454.1"/>
    <property type="molecule type" value="Genomic_DNA"/>
</dbReference>
<dbReference type="GO" id="GO:0012505">
    <property type="term" value="C:endomembrane system"/>
    <property type="evidence" value="ECO:0007669"/>
    <property type="project" value="UniProtKB-SubCell"/>
</dbReference>
<dbReference type="InterPro" id="IPR003667">
    <property type="entry name" value="NqrDE/RnfAE"/>
</dbReference>
<keyword evidence="11" id="KW-1185">Reference proteome</keyword>
<evidence type="ECO:0000256" key="3">
    <source>
        <dbReference type="ARBA" id="ARBA00022519"/>
    </source>
</evidence>
<protein>
    <recommendedName>
        <fullName evidence="9">Ion-translocating oxidoreductase complex subunit A</fullName>
        <ecNumber evidence="9">7.-.-.-</ecNumber>
    </recommendedName>
    <alternativeName>
        <fullName evidence="9">Rnf electron transport complex subunit A</fullName>
    </alternativeName>
</protein>
<evidence type="ECO:0000256" key="4">
    <source>
        <dbReference type="ARBA" id="ARBA00022692"/>
    </source>
</evidence>
<keyword evidence="6 9" id="KW-0249">Electron transport</keyword>
<comment type="subcellular location">
    <subcellularLocation>
        <location evidence="9">Cell inner membrane</location>
        <topology evidence="9">Multi-pass membrane protein</topology>
    </subcellularLocation>
    <subcellularLocation>
        <location evidence="1">Endomembrane system</location>
        <topology evidence="1">Multi-pass membrane protein</topology>
    </subcellularLocation>
</comment>
<feature type="transmembrane region" description="Helical" evidence="9">
    <location>
        <begin position="6"/>
        <end position="26"/>
    </location>
</feature>
<dbReference type="InterPro" id="IPR050133">
    <property type="entry name" value="NqrDE/RnfAE_oxidrdctase"/>
</dbReference>
<dbReference type="Proteomes" id="UP001165393">
    <property type="component" value="Unassembled WGS sequence"/>
</dbReference>
<feature type="transmembrane region" description="Helical" evidence="9">
    <location>
        <begin position="130"/>
        <end position="152"/>
    </location>
</feature>
<evidence type="ECO:0000256" key="2">
    <source>
        <dbReference type="ARBA" id="ARBA00022448"/>
    </source>
</evidence>
<dbReference type="NCBIfam" id="NF003481">
    <property type="entry name" value="PRK05151.1"/>
    <property type="match status" value="1"/>
</dbReference>
<keyword evidence="4 9" id="KW-0812">Transmembrane</keyword>
<gene>
    <name evidence="10" type="primary">rsxA</name>
    <name evidence="9" type="synonym">rnfA</name>
    <name evidence="10" type="ORF">NAF29_12350</name>
</gene>
<feature type="transmembrane region" description="Helical" evidence="9">
    <location>
        <begin position="172"/>
        <end position="191"/>
    </location>
</feature>
<dbReference type="Pfam" id="PF02508">
    <property type="entry name" value="Rnf-Nqr"/>
    <property type="match status" value="1"/>
</dbReference>
<feature type="transmembrane region" description="Helical" evidence="9">
    <location>
        <begin position="38"/>
        <end position="59"/>
    </location>
</feature>
<comment type="caution">
    <text evidence="10">The sequence shown here is derived from an EMBL/GenBank/DDBJ whole genome shotgun (WGS) entry which is preliminary data.</text>
</comment>
<evidence type="ECO:0000256" key="8">
    <source>
        <dbReference type="ARBA" id="ARBA00023136"/>
    </source>
</evidence>
<dbReference type="InterPro" id="IPR011293">
    <property type="entry name" value="Ion_transpt_RnfA/RsxA"/>
</dbReference>
<feature type="transmembrane region" description="Helical" evidence="9">
    <location>
        <begin position="104"/>
        <end position="124"/>
    </location>
</feature>
<dbReference type="GO" id="GO:0022900">
    <property type="term" value="P:electron transport chain"/>
    <property type="evidence" value="ECO:0007669"/>
    <property type="project" value="UniProtKB-UniRule"/>
</dbReference>
<evidence type="ECO:0000256" key="5">
    <source>
        <dbReference type="ARBA" id="ARBA00022967"/>
    </source>
</evidence>
<comment type="function">
    <text evidence="9">Part of a membrane-bound complex that couples electron transfer with translocation of ions across the membrane.</text>
</comment>
<dbReference type="HAMAP" id="MF_00459">
    <property type="entry name" value="RsxA_RnfA"/>
    <property type="match status" value="1"/>
</dbReference>
<dbReference type="PANTHER" id="PTHR30335">
    <property type="entry name" value="INTEGRAL MEMBRANE PROTEIN OF SOXR-REDUCING COMPLEX"/>
    <property type="match status" value="1"/>
</dbReference>
<proteinExistence type="inferred from homology"/>
<dbReference type="NCBIfam" id="TIGR01943">
    <property type="entry name" value="rnfA"/>
    <property type="match status" value="1"/>
</dbReference>
<dbReference type="AlphaFoldDB" id="A0AA42B836"/>
<dbReference type="RefSeq" id="WP_251261893.1">
    <property type="nucleotide sequence ID" value="NZ_JAMQGP010000006.1"/>
</dbReference>
<comment type="subunit">
    <text evidence="9">The complex is composed of six subunits: RnfA, RnfB, RnfC, RnfD, RnfE and RnfG.</text>
</comment>
<keyword evidence="9" id="KW-1003">Cell membrane</keyword>
<evidence type="ECO:0000256" key="6">
    <source>
        <dbReference type="ARBA" id="ARBA00022982"/>
    </source>
</evidence>
<comment type="similarity">
    <text evidence="9">Belongs to the NqrDE/RnfAE family.</text>
</comment>